<keyword evidence="6" id="KW-1185">Reference proteome</keyword>
<dbReference type="GO" id="GO:0009847">
    <property type="term" value="P:spore germination"/>
    <property type="evidence" value="ECO:0007669"/>
    <property type="project" value="InterPro"/>
</dbReference>
<dbReference type="Pfam" id="PF03323">
    <property type="entry name" value="GerA"/>
    <property type="match status" value="1"/>
</dbReference>
<dbReference type="PANTHER" id="PTHR22550">
    <property type="entry name" value="SPORE GERMINATION PROTEIN"/>
    <property type="match status" value="1"/>
</dbReference>
<dbReference type="InterPro" id="IPR004995">
    <property type="entry name" value="Spore_Ger"/>
</dbReference>
<organism evidence="5 6">
    <name type="scientific">Cohnella fermenti</name>
    <dbReference type="NCBI Taxonomy" id="2565925"/>
    <lineage>
        <taxon>Bacteria</taxon>
        <taxon>Bacillati</taxon>
        <taxon>Bacillota</taxon>
        <taxon>Bacilli</taxon>
        <taxon>Bacillales</taxon>
        <taxon>Paenibacillaceae</taxon>
        <taxon>Cohnella</taxon>
    </lineage>
</organism>
<protein>
    <submittedName>
        <fullName evidence="5">Spore germination protein</fullName>
    </submittedName>
</protein>
<gene>
    <name evidence="5" type="ORF">E6C55_13960</name>
</gene>
<comment type="caution">
    <text evidence="5">The sequence shown here is derived from an EMBL/GenBank/DDBJ whole genome shotgun (WGS) entry which is preliminary data.</text>
</comment>
<evidence type="ECO:0000256" key="3">
    <source>
        <dbReference type="SAM" id="MobiDB-lite"/>
    </source>
</evidence>
<dbReference type="OrthoDB" id="1726708at2"/>
<dbReference type="EMBL" id="SSOB01000016">
    <property type="protein sequence ID" value="THF78472.1"/>
    <property type="molecule type" value="Genomic_DNA"/>
</dbReference>
<evidence type="ECO:0000313" key="5">
    <source>
        <dbReference type="EMBL" id="THF78472.1"/>
    </source>
</evidence>
<dbReference type="PANTHER" id="PTHR22550:SF9">
    <property type="entry name" value="STAGE V SPORULATION PROTEIN AF"/>
    <property type="match status" value="1"/>
</dbReference>
<evidence type="ECO:0000256" key="2">
    <source>
        <dbReference type="ARBA" id="ARBA00023136"/>
    </source>
</evidence>
<comment type="similarity">
    <text evidence="1">Belongs to the GerABKA family.</text>
</comment>
<sequence length="587" mass="66168">MHEGRDWERGADEDRGDENRVWDQRTDGDRGQERRREIDEERGRGKQRGRERDNERAERHKGHAQDGRREEDAKAEPGSFSAGGDGEVKPEDRIPDRIDEWLEKLKKESGLDTSFDVQVRQMTFGHKRTGILFLSPFAKDTALTEILKRLSQLDPESFRHGSSALKTFFEFYLPAIQVTVTRSMSKLIEEVMIGNTAFYVDGESAALIIDAKQYPARTPDEPVLEKVVRGSKDGFTETLLTNVALIRRRLRDPHLRFEILKVGTRTQTDVAIGYVEDIADAKLVEALRDKIQAVNIDGIPLGDKQLEEMTVKTDWNPFPLVRYSERPDVVASHLMNGSVTVVVDTSPSVILLPTTFFDLVQHAEENRQNAFIGTYLRWVRFFGILSSIFLLPLWFLFAENPELRPHWLWFLGADKTGDLPLILQFLMVEIGVDLMRLAAVHTPSPLVTAMSLVSAILVGDIAVKTGLFINEVILYMAVAAIGMFATPSYELGLANRIVRLVLLLAAFAFQAPGLVVAATVIFIWLALTRSFNSPYLWPLIPFNAGAMLAILLRRPLPKNRYRPSINRPKQNRKQPFGHRGGEAGAGS</sequence>
<dbReference type="Proteomes" id="UP000310636">
    <property type="component" value="Unassembled WGS sequence"/>
</dbReference>
<dbReference type="InterPro" id="IPR050768">
    <property type="entry name" value="UPF0353/GerABKA_families"/>
</dbReference>
<proteinExistence type="inferred from homology"/>
<feature type="transmembrane region" description="Helical" evidence="4">
    <location>
        <begin position="500"/>
        <end position="523"/>
    </location>
</feature>
<feature type="compositionally biased region" description="Basic and acidic residues" evidence="3">
    <location>
        <begin position="1"/>
        <end position="75"/>
    </location>
</feature>
<feature type="region of interest" description="Disordered" evidence="3">
    <location>
        <begin position="1"/>
        <end position="93"/>
    </location>
</feature>
<accession>A0A4S4BTU7</accession>
<feature type="transmembrane region" description="Helical" evidence="4">
    <location>
        <begin position="473"/>
        <end position="493"/>
    </location>
</feature>
<evidence type="ECO:0000256" key="1">
    <source>
        <dbReference type="ARBA" id="ARBA00005278"/>
    </source>
</evidence>
<feature type="region of interest" description="Disordered" evidence="3">
    <location>
        <begin position="561"/>
        <end position="587"/>
    </location>
</feature>
<evidence type="ECO:0000313" key="6">
    <source>
        <dbReference type="Proteomes" id="UP000310636"/>
    </source>
</evidence>
<dbReference type="GO" id="GO:0016020">
    <property type="term" value="C:membrane"/>
    <property type="evidence" value="ECO:0007669"/>
    <property type="project" value="InterPro"/>
</dbReference>
<name>A0A4S4BTU7_9BACL</name>
<dbReference type="PIRSF" id="PIRSF005690">
    <property type="entry name" value="GerBA"/>
    <property type="match status" value="1"/>
</dbReference>
<reference evidence="5 6" key="1">
    <citation type="submission" date="2019-04" db="EMBL/GenBank/DDBJ databases">
        <title>Cohnella sp. nov. isolated from preserved vegetables.</title>
        <authorList>
            <person name="Lin S.-Y."/>
            <person name="Hung M.-H."/>
            <person name="Young C.-C."/>
        </authorList>
    </citation>
    <scope>NUCLEOTIDE SEQUENCE [LARGE SCALE GENOMIC DNA]</scope>
    <source>
        <strain evidence="5 6">CC-MHH1044</strain>
    </source>
</reference>
<evidence type="ECO:0000256" key="4">
    <source>
        <dbReference type="SAM" id="Phobius"/>
    </source>
</evidence>
<keyword evidence="2 4" id="KW-0472">Membrane</keyword>
<feature type="transmembrane region" description="Helical" evidence="4">
    <location>
        <begin position="378"/>
        <end position="397"/>
    </location>
</feature>
<keyword evidence="4" id="KW-1133">Transmembrane helix</keyword>
<feature type="transmembrane region" description="Helical" evidence="4">
    <location>
        <begin position="535"/>
        <end position="552"/>
    </location>
</feature>
<keyword evidence="4" id="KW-0812">Transmembrane</keyword>
<dbReference type="AlphaFoldDB" id="A0A4S4BTU7"/>